<dbReference type="Pfam" id="PF13173">
    <property type="entry name" value="AAA_14"/>
    <property type="match status" value="1"/>
</dbReference>
<dbReference type="AlphaFoldDB" id="A0A953HIS9"/>
<organism evidence="2 3">
    <name type="scientific">Membranihabitans marinus</name>
    <dbReference type="NCBI Taxonomy" id="1227546"/>
    <lineage>
        <taxon>Bacteria</taxon>
        <taxon>Pseudomonadati</taxon>
        <taxon>Bacteroidota</taxon>
        <taxon>Saprospiria</taxon>
        <taxon>Saprospirales</taxon>
        <taxon>Saprospiraceae</taxon>
        <taxon>Membranihabitans</taxon>
    </lineage>
</organism>
<dbReference type="InterPro" id="IPR027417">
    <property type="entry name" value="P-loop_NTPase"/>
</dbReference>
<evidence type="ECO:0000313" key="2">
    <source>
        <dbReference type="EMBL" id="MBY5956619.1"/>
    </source>
</evidence>
<feature type="domain" description="AAA" evidence="1">
    <location>
        <begin position="32"/>
        <end position="154"/>
    </location>
</feature>
<keyword evidence="3" id="KW-1185">Reference proteome</keyword>
<proteinExistence type="predicted"/>
<reference evidence="2" key="1">
    <citation type="submission" date="2021-06" db="EMBL/GenBank/DDBJ databases">
        <title>44 bacteria genomes isolated from Dapeng, Shenzhen.</title>
        <authorList>
            <person name="Zheng W."/>
            <person name="Yu S."/>
            <person name="Huang Y."/>
        </authorList>
    </citation>
    <scope>NUCLEOTIDE SEQUENCE</scope>
    <source>
        <strain evidence="2">DP5N28-2</strain>
    </source>
</reference>
<protein>
    <submittedName>
        <fullName evidence="2">AAA family ATPase</fullName>
    </submittedName>
</protein>
<dbReference type="EMBL" id="JAHVHU010000002">
    <property type="protein sequence ID" value="MBY5956619.1"/>
    <property type="molecule type" value="Genomic_DNA"/>
</dbReference>
<dbReference type="RefSeq" id="WP_222578144.1">
    <property type="nucleotide sequence ID" value="NZ_JAHVHU010000002.1"/>
</dbReference>
<dbReference type="PANTHER" id="PTHR42990">
    <property type="entry name" value="ATPASE"/>
    <property type="match status" value="1"/>
</dbReference>
<evidence type="ECO:0000313" key="3">
    <source>
        <dbReference type="Proteomes" id="UP000753961"/>
    </source>
</evidence>
<dbReference type="InterPro" id="IPR041682">
    <property type="entry name" value="AAA_14"/>
</dbReference>
<sequence>MDELLEKFIKKIEVTQLQFTRNMMNDIDWTARLIGLRGARGVGKTTLLLQYIKKNLKLDGTSLYTSLDNIWWAENRPVDVASEFVRKGGRYLFLDEVHHYPTWRQEIKNIYDDHPELKIVFTGSSLLELLDARADLSRRAVMYHMQGLSYREYLNIRLGLDFEVIRLDELLEDPVPLAQMVNRKIKPLQHFDDYLKNGYYPFFMEGKTGYHHRIEEILNMILEIELPLQRGVDPAYVIKMKQLLQIIAESVPFIPNVSKLSNRMKINRNTLVTYLHYLQEARLIAHLYKDAKGISRLQKPDKIYLENPNLPFTLAGKNAGKGNIRETFFINQVAYQNKIEYIDQGDFRINDQTTIEVGGKNKSFEQIRGIENAYIAADDIEYGGNKRIPLWLFGFLY</sequence>
<gene>
    <name evidence="2" type="ORF">KUV50_00635</name>
</gene>
<dbReference type="PANTHER" id="PTHR42990:SF1">
    <property type="entry name" value="AAA+ ATPASE DOMAIN-CONTAINING PROTEIN"/>
    <property type="match status" value="1"/>
</dbReference>
<dbReference type="SUPFAM" id="SSF52540">
    <property type="entry name" value="P-loop containing nucleoside triphosphate hydrolases"/>
    <property type="match status" value="1"/>
</dbReference>
<name>A0A953HIS9_9BACT</name>
<evidence type="ECO:0000259" key="1">
    <source>
        <dbReference type="Pfam" id="PF13173"/>
    </source>
</evidence>
<dbReference type="Proteomes" id="UP000753961">
    <property type="component" value="Unassembled WGS sequence"/>
</dbReference>
<accession>A0A953HIS9</accession>
<comment type="caution">
    <text evidence="2">The sequence shown here is derived from an EMBL/GenBank/DDBJ whole genome shotgun (WGS) entry which is preliminary data.</text>
</comment>